<dbReference type="InterPro" id="IPR008271">
    <property type="entry name" value="Ser/Thr_kinase_AS"/>
</dbReference>
<gene>
    <name evidence="3" type="ORF">B0J13DRAFT_653582</name>
</gene>
<dbReference type="Proteomes" id="UP000717696">
    <property type="component" value="Unassembled WGS sequence"/>
</dbReference>
<dbReference type="PROSITE" id="PS50011">
    <property type="entry name" value="PROTEIN_KINASE_DOM"/>
    <property type="match status" value="1"/>
</dbReference>
<reference evidence="3" key="1">
    <citation type="journal article" date="2021" name="Nat. Commun.">
        <title>Genetic determinants of endophytism in the Arabidopsis root mycobiome.</title>
        <authorList>
            <person name="Mesny F."/>
            <person name="Miyauchi S."/>
            <person name="Thiergart T."/>
            <person name="Pickel B."/>
            <person name="Atanasova L."/>
            <person name="Karlsson M."/>
            <person name="Huettel B."/>
            <person name="Barry K.W."/>
            <person name="Haridas S."/>
            <person name="Chen C."/>
            <person name="Bauer D."/>
            <person name="Andreopoulos W."/>
            <person name="Pangilinan J."/>
            <person name="LaButti K."/>
            <person name="Riley R."/>
            <person name="Lipzen A."/>
            <person name="Clum A."/>
            <person name="Drula E."/>
            <person name="Henrissat B."/>
            <person name="Kohler A."/>
            <person name="Grigoriev I.V."/>
            <person name="Martin F.M."/>
            <person name="Hacquard S."/>
        </authorList>
    </citation>
    <scope>NUCLEOTIDE SEQUENCE</scope>
    <source>
        <strain evidence="3">MPI-CAGE-AT-0021</strain>
    </source>
</reference>
<dbReference type="SMART" id="SM00220">
    <property type="entry name" value="S_TKc"/>
    <property type="match status" value="1"/>
</dbReference>
<dbReference type="OrthoDB" id="4062651at2759"/>
<dbReference type="EMBL" id="JAGMUU010000036">
    <property type="protein sequence ID" value="KAH7116574.1"/>
    <property type="molecule type" value="Genomic_DNA"/>
</dbReference>
<feature type="compositionally biased region" description="Acidic residues" evidence="1">
    <location>
        <begin position="1"/>
        <end position="18"/>
    </location>
</feature>
<accession>A0A9P9DCD3</accession>
<keyword evidence="4" id="KW-1185">Reference proteome</keyword>
<evidence type="ECO:0000256" key="1">
    <source>
        <dbReference type="SAM" id="MobiDB-lite"/>
    </source>
</evidence>
<protein>
    <recommendedName>
        <fullName evidence="2">Protein kinase domain-containing protein</fullName>
    </recommendedName>
</protein>
<dbReference type="GO" id="GO:0005524">
    <property type="term" value="F:ATP binding"/>
    <property type="evidence" value="ECO:0007669"/>
    <property type="project" value="InterPro"/>
</dbReference>
<feature type="domain" description="Protein kinase" evidence="2">
    <location>
        <begin position="82"/>
        <end position="397"/>
    </location>
</feature>
<feature type="region of interest" description="Disordered" evidence="1">
    <location>
        <begin position="1"/>
        <end position="34"/>
    </location>
</feature>
<dbReference type="GO" id="GO:0004674">
    <property type="term" value="F:protein serine/threonine kinase activity"/>
    <property type="evidence" value="ECO:0007669"/>
    <property type="project" value="TreeGrafter"/>
</dbReference>
<proteinExistence type="predicted"/>
<dbReference type="PROSITE" id="PS00108">
    <property type="entry name" value="PROTEIN_KINASE_ST"/>
    <property type="match status" value="1"/>
</dbReference>
<name>A0A9P9DCD3_9HYPO</name>
<evidence type="ECO:0000313" key="3">
    <source>
        <dbReference type="EMBL" id="KAH7116574.1"/>
    </source>
</evidence>
<dbReference type="SUPFAM" id="SSF56112">
    <property type="entry name" value="Protein kinase-like (PK-like)"/>
    <property type="match status" value="1"/>
</dbReference>
<comment type="caution">
    <text evidence="3">The sequence shown here is derived from an EMBL/GenBank/DDBJ whole genome shotgun (WGS) entry which is preliminary data.</text>
</comment>
<dbReference type="PANTHER" id="PTHR24359:SF1">
    <property type="entry name" value="INHIBITOR OF NUCLEAR FACTOR KAPPA-B KINASE EPSILON SUBUNIT HOMOLOG 1-RELATED"/>
    <property type="match status" value="1"/>
</dbReference>
<dbReference type="Gene3D" id="1.10.510.10">
    <property type="entry name" value="Transferase(Phosphotransferase) domain 1"/>
    <property type="match status" value="1"/>
</dbReference>
<organism evidence="3 4">
    <name type="scientific">Dactylonectria estremocensis</name>
    <dbReference type="NCBI Taxonomy" id="1079267"/>
    <lineage>
        <taxon>Eukaryota</taxon>
        <taxon>Fungi</taxon>
        <taxon>Dikarya</taxon>
        <taxon>Ascomycota</taxon>
        <taxon>Pezizomycotina</taxon>
        <taxon>Sordariomycetes</taxon>
        <taxon>Hypocreomycetidae</taxon>
        <taxon>Hypocreales</taxon>
        <taxon>Nectriaceae</taxon>
        <taxon>Dactylonectria</taxon>
    </lineage>
</organism>
<dbReference type="InterPro" id="IPR011009">
    <property type="entry name" value="Kinase-like_dom_sf"/>
</dbReference>
<dbReference type="Pfam" id="PF00069">
    <property type="entry name" value="Pkinase"/>
    <property type="match status" value="1"/>
</dbReference>
<dbReference type="InterPro" id="IPR000719">
    <property type="entry name" value="Prot_kinase_dom"/>
</dbReference>
<dbReference type="PANTHER" id="PTHR24359">
    <property type="entry name" value="SERINE/THREONINE-PROTEIN KINASE SBK1"/>
    <property type="match status" value="1"/>
</dbReference>
<evidence type="ECO:0000313" key="4">
    <source>
        <dbReference type="Proteomes" id="UP000717696"/>
    </source>
</evidence>
<sequence length="1842" mass="206884">MDDTSDDEDYEYQSDDTLDTSSPRVHPASATGSECERFEESEESYLLTFCADVCDQSLNLEELLSDAELGLPTQGLLHKYDLQWISPLGTGGNSTVYTVPLKAYLEQGREYRGSDPKFIVCRRRQNLLRHSEANHVRIWREFSIEVMLLRNEVLASHANIVKLLSLDFPTGSSASWEPPTFLYEHAELGCLSAFLDRSHRARQRLSRKLMTKLCVDIGNGLEALQSQNVAHLDLKPENVLIMRDNECSEGIGFIAKIADFGCAMVDSASFYVGGTRAWMPPEQLLTPPGSQLKAPTTRFRDVLLWDLYSYGLIVWYVSRAGRFRMSSQHLALVTEEAAKNDAMDASLQRVCSSLQDIEWESSEGSDNARQLVADCIGHLVRYDPRKRDLSRALDCLYGPQTRPRNITRPAGWVHSASKSFDACRRYDVMQGIQGGFLDIYEVNNGHAGGVEVEEFSVFLERLPRRTRVSNALRLFGSSRDIGSLWPVSLQAALPQLDQWVKDIACAPLKMRRSLFWPEVLLSRMACIQLAFASSGRQDSSEYWLQKAVQIEESVGIPLHLRTAHSLVPDISPVDSPNSWVLPRASTARKLRSRLSSPSAGCMNSISDCAHIEDALRFDRDWCDGFFTTMTPEYLESIARAASHLQTEAAETDNVWVDLISKFHTVVGDTLATYAAGSLRLLPLLWGAVEEGSCSPTLPNDMGLSAITIAFRGGNSAAAHYLLDKVVERGLSAELAESEFLPFLFCLPDEHQQSLFTKAVQCSNLVLNQVYRTVDSSLPLNLLQQAILLEKPWLLAYILDLKKGESMGPQDLEDVVLHGIESCAAIHSAEYLRCFVERWMVVAEKPINYDAVIGIALSQSRLFWKAANGEKFPDKMTLTLSFLIDKRGLDNHQYMVWGWIDKARRSGCTEVLPFLYSFLNEETAANDSELFLVSRFLLWSLEFEDFASADLAVRRLSGTVDGRNNFMAFSSLPSIFYRNIQFFSISSRPRRLKVVRWVLDRGYPLQPRDLPALISWAFTFSGEDGGEHTEQDQDPLSALEYPEKSLATLSVDEEETEETLSLPTILHKVPWSAEQLAYVVYDILLMAEPIRPLEAFIDAIQTLEQPTLPSILSIPPSATSHRFSGNSFLDLLIAVPLSSQSVDWKPQVLALFSRHLQRLDIASTLDGSEGLFIIKAVLRSDVALLEALAFQELFRSYIATKQDWVSNAMIELDVSQARWERNMVQHLNAELEDSEFSSQNGLLFPPVVPQREQDELEVMKILVGQRSTQTYQAIASNLRRFACDGQYRPADAFLQSLRVLVAALAEMDIRPVILHHCVLGFTLHDAIAANPSLRSVASLSETIFEVLQVVDCRVRDTVPGQFPCIVTHERWSIGAQYTILYLLGSSECKAQVEEVTPTAFDGLSHARIRLTRNRLVTAQMKLQQLSTIFHAHLNLFTDDEPLAVPLNLEGRWIRAPASFNGNDKLKKLLVAVSRCRKMRRLTLDSGEDSPSSRNFSKGELAEVEELEEELGVGLTQTEWLNSEELSQTIAAHTENSYGLFLILLLEAAAWFRRLQSILQCEGRASQHGAASLTRQLSKMADLKLQIAHALTADIRQRFLQAGLRPDPTQLITRFCIRLARRENLFVSMPFHEKTENLPPPGDDSNYLRFLAYHMMGRAADALQHGNSWFESSRQAYRDAFNEGDRPLFDDEMNRKNLGSGRFTGPAALLAEIDPATTQLLCEMAQIKLDVHRRFRDTWTDEDGIQLYPILRGSECDLIIHVLSHLFSEEAVGPQLMSMLDGAPHLDLAGHWAPGSLWARLRQVHLEVPSMEERETLGVAVGSTLGLPLDFCVSVDLPERVECI</sequence>
<evidence type="ECO:0000259" key="2">
    <source>
        <dbReference type="PROSITE" id="PS50011"/>
    </source>
</evidence>